<feature type="chain" id="PRO_5014093550" evidence="2">
    <location>
        <begin position="25"/>
        <end position="345"/>
    </location>
</feature>
<evidence type="ECO:0000313" key="3">
    <source>
        <dbReference type="Ensembl" id="ENSCINP00000035536.1"/>
    </source>
</evidence>
<reference evidence="3" key="3">
    <citation type="submission" date="2025-08" db="UniProtKB">
        <authorList>
            <consortium name="Ensembl"/>
        </authorList>
    </citation>
    <scope>IDENTIFICATION</scope>
</reference>
<keyword evidence="4" id="KW-1185">Reference proteome</keyword>
<dbReference type="GeneID" id="100186103"/>
<dbReference type="KEGG" id="cin:100186103"/>
<dbReference type="InterPro" id="IPR021454">
    <property type="entry name" value="DUF3105"/>
</dbReference>
<gene>
    <name evidence="3" type="primary">LOC100186103</name>
</gene>
<evidence type="ECO:0000313" key="4">
    <source>
        <dbReference type="Proteomes" id="UP000008144"/>
    </source>
</evidence>
<keyword evidence="2" id="KW-0732">Signal</keyword>
<dbReference type="OrthoDB" id="5960270at2759"/>
<dbReference type="STRING" id="7719.ENSCINP00000035536"/>
<dbReference type="HOGENOM" id="CLU_803987_0_0_1"/>
<dbReference type="EMBL" id="EAAA01000833">
    <property type="status" value="NOT_ANNOTATED_CDS"/>
    <property type="molecule type" value="Genomic_DNA"/>
</dbReference>
<reference evidence="3" key="2">
    <citation type="journal article" date="2008" name="Genome Biol.">
        <title>Improved genome assembly and evidence-based global gene model set for the chordate Ciona intestinalis: new insight into intron and operon populations.</title>
        <authorList>
            <person name="Satou Y."/>
            <person name="Mineta K."/>
            <person name="Ogasawara M."/>
            <person name="Sasakura Y."/>
            <person name="Shoguchi E."/>
            <person name="Ueno K."/>
            <person name="Yamada L."/>
            <person name="Matsumoto J."/>
            <person name="Wasserscheid J."/>
            <person name="Dewar K."/>
            <person name="Wiley G.B."/>
            <person name="Macmil S.L."/>
            <person name="Roe B.A."/>
            <person name="Zeller R.W."/>
            <person name="Hastings K.E."/>
            <person name="Lemaire P."/>
            <person name="Lindquist E."/>
            <person name="Endo T."/>
            <person name="Hotta K."/>
            <person name="Inaba K."/>
        </authorList>
    </citation>
    <scope>NUCLEOTIDE SEQUENCE [LARGE SCALE GENOMIC DNA]</scope>
    <source>
        <strain evidence="3">wild type</strain>
    </source>
</reference>
<dbReference type="Proteomes" id="UP000008144">
    <property type="component" value="Chromosome 11"/>
</dbReference>
<feature type="signal peptide" evidence="2">
    <location>
        <begin position="1"/>
        <end position="24"/>
    </location>
</feature>
<dbReference type="PANTHER" id="PTHR34179:SF1">
    <property type="entry name" value="TUMOR PROTEIN P53-INDUCIBLE PROTEIN 13"/>
    <property type="match status" value="1"/>
</dbReference>
<dbReference type="Ensembl" id="ENSCINT00000032912.1">
    <property type="protein sequence ID" value="ENSCINP00000035536.1"/>
    <property type="gene ID" value="ENSCING00000018887.1"/>
</dbReference>
<accession>A0A1W2W9S2</accession>
<keyword evidence="1" id="KW-1133">Transmembrane helix</keyword>
<accession>H2Y0V2</accession>
<dbReference type="InParanoid" id="H2Y0V2"/>
<reference evidence="3" key="4">
    <citation type="submission" date="2025-09" db="UniProtKB">
        <authorList>
            <consortium name="Ensembl"/>
        </authorList>
    </citation>
    <scope>IDENTIFICATION</scope>
</reference>
<dbReference type="Pfam" id="PF11303">
    <property type="entry name" value="DUF3105"/>
    <property type="match status" value="1"/>
</dbReference>
<reference evidence="4" key="1">
    <citation type="journal article" date="2002" name="Science">
        <title>The draft genome of Ciona intestinalis: insights into chordate and vertebrate origins.</title>
        <authorList>
            <person name="Dehal P."/>
            <person name="Satou Y."/>
            <person name="Campbell R.K."/>
            <person name="Chapman J."/>
            <person name="Degnan B."/>
            <person name="De Tomaso A."/>
            <person name="Davidson B."/>
            <person name="Di Gregorio A."/>
            <person name="Gelpke M."/>
            <person name="Goodstein D.M."/>
            <person name="Harafuji N."/>
            <person name="Hastings K.E."/>
            <person name="Ho I."/>
            <person name="Hotta K."/>
            <person name="Huang W."/>
            <person name="Kawashima T."/>
            <person name="Lemaire P."/>
            <person name="Martinez D."/>
            <person name="Meinertzhagen I.A."/>
            <person name="Necula S."/>
            <person name="Nonaka M."/>
            <person name="Putnam N."/>
            <person name="Rash S."/>
            <person name="Saiga H."/>
            <person name="Satake M."/>
            <person name="Terry A."/>
            <person name="Yamada L."/>
            <person name="Wang H.G."/>
            <person name="Awazu S."/>
            <person name="Azumi K."/>
            <person name="Boore J."/>
            <person name="Branno M."/>
            <person name="Chin-Bow S."/>
            <person name="DeSantis R."/>
            <person name="Doyle S."/>
            <person name="Francino P."/>
            <person name="Keys D.N."/>
            <person name="Haga S."/>
            <person name="Hayashi H."/>
            <person name="Hino K."/>
            <person name="Imai K.S."/>
            <person name="Inaba K."/>
            <person name="Kano S."/>
            <person name="Kobayashi K."/>
            <person name="Kobayashi M."/>
            <person name="Lee B.I."/>
            <person name="Makabe K.W."/>
            <person name="Manohar C."/>
            <person name="Matassi G."/>
            <person name="Medina M."/>
            <person name="Mochizuki Y."/>
            <person name="Mount S."/>
            <person name="Morishita T."/>
            <person name="Miura S."/>
            <person name="Nakayama A."/>
            <person name="Nishizaka S."/>
            <person name="Nomoto H."/>
            <person name="Ohta F."/>
            <person name="Oishi K."/>
            <person name="Rigoutsos I."/>
            <person name="Sano M."/>
            <person name="Sasaki A."/>
            <person name="Sasakura Y."/>
            <person name="Shoguchi E."/>
            <person name="Shin-i T."/>
            <person name="Spagnuolo A."/>
            <person name="Stainier D."/>
            <person name="Suzuki M.M."/>
            <person name="Tassy O."/>
            <person name="Takatori N."/>
            <person name="Tokuoka M."/>
            <person name="Yagi K."/>
            <person name="Yoshizaki F."/>
            <person name="Wada S."/>
            <person name="Zhang C."/>
            <person name="Hyatt P.D."/>
            <person name="Larimer F."/>
            <person name="Detter C."/>
            <person name="Doggett N."/>
            <person name="Glavina T."/>
            <person name="Hawkins T."/>
            <person name="Richardson P."/>
            <person name="Lucas S."/>
            <person name="Kohara Y."/>
            <person name="Levine M."/>
            <person name="Satoh N."/>
            <person name="Rokhsar D.S."/>
        </authorList>
    </citation>
    <scope>NUCLEOTIDE SEQUENCE [LARGE SCALE GENOMIC DNA]</scope>
</reference>
<feature type="transmembrane region" description="Helical" evidence="1">
    <location>
        <begin position="255"/>
        <end position="275"/>
    </location>
</feature>
<dbReference type="AlphaFoldDB" id="H2Y0V2"/>
<evidence type="ECO:0000256" key="1">
    <source>
        <dbReference type="SAM" id="Phobius"/>
    </source>
</evidence>
<proteinExistence type="predicted"/>
<evidence type="ECO:0000256" key="2">
    <source>
        <dbReference type="SAM" id="SignalP"/>
    </source>
</evidence>
<dbReference type="RefSeq" id="XP_002127454.1">
    <property type="nucleotide sequence ID" value="XM_002127418.4"/>
</dbReference>
<dbReference type="GeneTree" id="ENSGT00390000008202"/>
<keyword evidence="1" id="KW-0812">Transmembrane</keyword>
<dbReference type="GO" id="GO:0005737">
    <property type="term" value="C:cytoplasm"/>
    <property type="evidence" value="ECO:0000318"/>
    <property type="project" value="GO_Central"/>
</dbReference>
<protein>
    <submittedName>
        <fullName evidence="3">Uncharacterized LOC100186103</fullName>
    </submittedName>
</protein>
<organism evidence="3 4">
    <name type="scientific">Ciona intestinalis</name>
    <name type="common">Transparent sea squirt</name>
    <name type="synonym">Ascidia intestinalis</name>
    <dbReference type="NCBI Taxonomy" id="7719"/>
    <lineage>
        <taxon>Eukaryota</taxon>
        <taxon>Metazoa</taxon>
        <taxon>Chordata</taxon>
        <taxon>Tunicata</taxon>
        <taxon>Ascidiacea</taxon>
        <taxon>Phlebobranchia</taxon>
        <taxon>Cionidae</taxon>
        <taxon>Ciona</taxon>
    </lineage>
</organism>
<keyword evidence="1" id="KW-0472">Membrane</keyword>
<sequence>MLYINMILTVWLFMFSILLKQTNGQEIKDTDIHGESDWKCMEERKWELTNNTDVNKTQYPDVPMMHIPMGEPIEQFYPKGEIPNRGDHRELFAMYGEHRYVPPGEYIHNLEHNAVVFMYHPCTPDALVKQLRCVATSCTWKHLITAHKNLTKEHPIAVLTYGNVYQMSSINVSDVRAWVRHAIQYGGESHDDEQGSLNYTLVNLSIKPSEPGQTCAEDGPSCELVKPTVIQPIKVPELPNEANNPSTKTPRTEEAAWAVGSLLFLLIILTCGLCYTKLWQKRYEGNEKAKVWSDDSSAGSLSVAAVVRSFPHILKKGKKKGYVRNSSATQYKLIDETQSYSEDEI</sequence>
<name>H2Y0V2_CIOIN</name>
<dbReference type="PANTHER" id="PTHR34179">
    <property type="entry name" value="TUMOR PROTEIN P53-INDUCIBLE PROTEIN 13"/>
    <property type="match status" value="1"/>
</dbReference>